<evidence type="ECO:0000313" key="2">
    <source>
        <dbReference type="EMBL" id="MDI6448172.1"/>
    </source>
</evidence>
<evidence type="ECO:0000313" key="3">
    <source>
        <dbReference type="Proteomes" id="UP001431776"/>
    </source>
</evidence>
<proteinExistence type="predicted"/>
<dbReference type="RefSeq" id="WP_349243581.1">
    <property type="nucleotide sequence ID" value="NZ_JASCXX010000003.1"/>
</dbReference>
<dbReference type="EC" id="2.7.7.-" evidence="2"/>
<dbReference type="CDD" id="cd05403">
    <property type="entry name" value="NT_KNTase_like"/>
    <property type="match status" value="1"/>
</dbReference>
<dbReference type="Proteomes" id="UP001431776">
    <property type="component" value="Unassembled WGS sequence"/>
</dbReference>
<dbReference type="InterPro" id="IPR052548">
    <property type="entry name" value="Type_VII_TA_antitoxin"/>
</dbReference>
<reference evidence="2" key="1">
    <citation type="submission" date="2023-05" db="EMBL/GenBank/DDBJ databases">
        <title>Anaerotaeda fermentans gen. nov., sp. nov., a novel anaerobic planctomycete of the new family within the order Sedimentisphaerales isolated from Taman Peninsula, Russia.</title>
        <authorList>
            <person name="Khomyakova M.A."/>
            <person name="Merkel A.Y."/>
            <person name="Slobodkin A.I."/>
        </authorList>
    </citation>
    <scope>NUCLEOTIDE SEQUENCE</scope>
    <source>
        <strain evidence="2">M17dextr</strain>
    </source>
</reference>
<name>A0AAW6TSH5_9BACT</name>
<accession>A0AAW6TSH5</accession>
<keyword evidence="2" id="KW-0548">Nucleotidyltransferase</keyword>
<gene>
    <name evidence="2" type="ORF">QJ522_03860</name>
</gene>
<feature type="domain" description="Polymerase nucleotidyl transferase" evidence="1">
    <location>
        <begin position="11"/>
        <end position="76"/>
    </location>
</feature>
<dbReference type="InterPro" id="IPR002934">
    <property type="entry name" value="Polymerase_NTP_transf_dom"/>
</dbReference>
<dbReference type="InterPro" id="IPR043519">
    <property type="entry name" value="NT_sf"/>
</dbReference>
<comment type="caution">
    <text evidence="2">The sequence shown here is derived from an EMBL/GenBank/DDBJ whole genome shotgun (WGS) entry which is preliminary data.</text>
</comment>
<dbReference type="GO" id="GO:0016779">
    <property type="term" value="F:nucleotidyltransferase activity"/>
    <property type="evidence" value="ECO:0007669"/>
    <property type="project" value="UniProtKB-KW"/>
</dbReference>
<protein>
    <submittedName>
        <fullName evidence="2">Nucleotidyltransferase domain-containing protein</fullName>
        <ecNumber evidence="2">2.7.7.-</ecNumber>
    </submittedName>
</protein>
<dbReference type="EMBL" id="JASCXX010000003">
    <property type="protein sequence ID" value="MDI6448172.1"/>
    <property type="molecule type" value="Genomic_DNA"/>
</dbReference>
<evidence type="ECO:0000259" key="1">
    <source>
        <dbReference type="Pfam" id="PF01909"/>
    </source>
</evidence>
<dbReference type="PANTHER" id="PTHR33933">
    <property type="entry name" value="NUCLEOTIDYLTRANSFERASE"/>
    <property type="match status" value="1"/>
</dbReference>
<sequence length="107" mass="11691">MDTPVREVVKKLIDGLGPQTGIVRVYAYGSRVRGDYGPGSDLDLLVEVREVTAAAKRRILDRAWELSLEEGYVISAAIVSQEAFEAGPLSVSQYARNVRREGIEVAA</sequence>
<keyword evidence="2" id="KW-0808">Transferase</keyword>
<organism evidence="2 3">
    <name type="scientific">Anaerobaca lacustris</name>
    <dbReference type="NCBI Taxonomy" id="3044600"/>
    <lineage>
        <taxon>Bacteria</taxon>
        <taxon>Pseudomonadati</taxon>
        <taxon>Planctomycetota</taxon>
        <taxon>Phycisphaerae</taxon>
        <taxon>Sedimentisphaerales</taxon>
        <taxon>Anaerobacaceae</taxon>
        <taxon>Anaerobaca</taxon>
    </lineage>
</organism>
<dbReference type="Pfam" id="PF01909">
    <property type="entry name" value="NTP_transf_2"/>
    <property type="match status" value="1"/>
</dbReference>
<dbReference type="Gene3D" id="3.30.460.10">
    <property type="entry name" value="Beta Polymerase, domain 2"/>
    <property type="match status" value="1"/>
</dbReference>
<dbReference type="PANTHER" id="PTHR33933:SF1">
    <property type="entry name" value="PROTEIN ADENYLYLTRANSFERASE MNTA-RELATED"/>
    <property type="match status" value="1"/>
</dbReference>
<dbReference type="SUPFAM" id="SSF81301">
    <property type="entry name" value="Nucleotidyltransferase"/>
    <property type="match status" value="1"/>
</dbReference>
<dbReference type="AlphaFoldDB" id="A0AAW6TSH5"/>
<keyword evidence="3" id="KW-1185">Reference proteome</keyword>